<dbReference type="Gene3D" id="1.10.1450.10">
    <property type="entry name" value="Tetraspanin"/>
    <property type="match status" value="1"/>
</dbReference>
<evidence type="ECO:0000256" key="6">
    <source>
        <dbReference type="RuleBase" id="RU361218"/>
    </source>
</evidence>
<comment type="subcellular location">
    <subcellularLocation>
        <location evidence="1 6">Membrane</location>
        <topology evidence="1 6">Multi-pass membrane protein</topology>
    </subcellularLocation>
</comment>
<evidence type="ECO:0000256" key="1">
    <source>
        <dbReference type="ARBA" id="ARBA00004141"/>
    </source>
</evidence>
<sequence length="251" mass="28418">MCIRSNFWSIYTLRGLVIFGNAILLLCGLALMAVGIWVTTDPDNLHPYVETSGNNSIFIAAWIALFCGFAFFIVGCLGIHAALTMRRSRMLAYIILALIIFIFEAASCIIALSHQDYIVSDSEKQLKQMLSQYGEDDHVTETWNKMMKQQECCGVNGPSDWITYISEFSKKNNNDGLHPWPKNCCKQSGFEVTSTPECMAGNLDYLNTNGCFHEYKNKTKKYTLPLAWLGFAILLWAFWVVAASICLYPYY</sequence>
<dbReference type="PANTHER" id="PTHR19282:SF25">
    <property type="entry name" value="UROPLAKIN-1A"/>
    <property type="match status" value="1"/>
</dbReference>
<feature type="transmembrane region" description="Helical" evidence="6">
    <location>
        <begin position="226"/>
        <end position="250"/>
    </location>
</feature>
<dbReference type="GO" id="GO:0005886">
    <property type="term" value="C:plasma membrane"/>
    <property type="evidence" value="ECO:0007669"/>
    <property type="project" value="TreeGrafter"/>
</dbReference>
<keyword evidence="5 6" id="KW-0472">Membrane</keyword>
<dbReference type="InterPro" id="IPR000301">
    <property type="entry name" value="Tetraspanin_animals"/>
</dbReference>
<dbReference type="AlphaFoldDB" id="A0A8C4R4M0"/>
<evidence type="ECO:0000313" key="7">
    <source>
        <dbReference type="Ensembl" id="ENSEBUP00000024823.1"/>
    </source>
</evidence>
<keyword evidence="8" id="KW-1185">Reference proteome</keyword>
<comment type="similarity">
    <text evidence="2 6">Belongs to the tetraspanin (TM4SF) family.</text>
</comment>
<dbReference type="PRINTS" id="PR00259">
    <property type="entry name" value="TMFOUR"/>
</dbReference>
<feature type="transmembrane region" description="Helical" evidence="6">
    <location>
        <begin position="57"/>
        <end position="79"/>
    </location>
</feature>
<feature type="transmembrane region" description="Helical" evidence="6">
    <location>
        <begin position="91"/>
        <end position="112"/>
    </location>
</feature>
<proteinExistence type="inferred from homology"/>
<dbReference type="SUPFAM" id="SSF48652">
    <property type="entry name" value="Tetraspanin"/>
    <property type="match status" value="1"/>
</dbReference>
<keyword evidence="4 6" id="KW-1133">Transmembrane helix</keyword>
<dbReference type="CDD" id="cd03156">
    <property type="entry name" value="uroplakin_I_like_LEL"/>
    <property type="match status" value="1"/>
</dbReference>
<feature type="transmembrane region" description="Helical" evidence="6">
    <location>
        <begin position="12"/>
        <end position="37"/>
    </location>
</feature>
<organism evidence="7 8">
    <name type="scientific">Eptatretus burgeri</name>
    <name type="common">Inshore hagfish</name>
    <dbReference type="NCBI Taxonomy" id="7764"/>
    <lineage>
        <taxon>Eukaryota</taxon>
        <taxon>Metazoa</taxon>
        <taxon>Chordata</taxon>
        <taxon>Craniata</taxon>
        <taxon>Vertebrata</taxon>
        <taxon>Cyclostomata</taxon>
        <taxon>Myxini</taxon>
        <taxon>Myxiniformes</taxon>
        <taxon>Myxinidae</taxon>
        <taxon>Eptatretinae</taxon>
        <taxon>Eptatretus</taxon>
    </lineage>
</organism>
<evidence type="ECO:0000256" key="2">
    <source>
        <dbReference type="ARBA" id="ARBA00006840"/>
    </source>
</evidence>
<dbReference type="PIRSF" id="PIRSF002419">
    <property type="entry name" value="Tetraspanin"/>
    <property type="match status" value="1"/>
</dbReference>
<name>A0A8C4R4M0_EPTBU</name>
<dbReference type="Pfam" id="PF00335">
    <property type="entry name" value="Tetraspanin"/>
    <property type="match status" value="1"/>
</dbReference>
<dbReference type="PANTHER" id="PTHR19282">
    <property type="entry name" value="TETRASPANIN"/>
    <property type="match status" value="1"/>
</dbReference>
<evidence type="ECO:0000256" key="3">
    <source>
        <dbReference type="ARBA" id="ARBA00022692"/>
    </source>
</evidence>
<reference evidence="7" key="2">
    <citation type="submission" date="2025-09" db="UniProtKB">
        <authorList>
            <consortium name="Ensembl"/>
        </authorList>
    </citation>
    <scope>IDENTIFICATION</scope>
</reference>
<dbReference type="Proteomes" id="UP000694388">
    <property type="component" value="Unplaced"/>
</dbReference>
<reference evidence="7" key="1">
    <citation type="submission" date="2025-08" db="UniProtKB">
        <authorList>
            <consortium name="Ensembl"/>
        </authorList>
    </citation>
    <scope>IDENTIFICATION</scope>
</reference>
<dbReference type="OMA" id="VVYIFEC"/>
<evidence type="ECO:0000256" key="4">
    <source>
        <dbReference type="ARBA" id="ARBA00022989"/>
    </source>
</evidence>
<keyword evidence="3 6" id="KW-0812">Transmembrane</keyword>
<dbReference type="Ensembl" id="ENSEBUT00000025400.1">
    <property type="protein sequence ID" value="ENSEBUP00000024823.1"/>
    <property type="gene ID" value="ENSEBUG00000015337.1"/>
</dbReference>
<dbReference type="InterPro" id="IPR018499">
    <property type="entry name" value="Tetraspanin/Peripherin"/>
</dbReference>
<accession>A0A8C4R4M0</accession>
<dbReference type="GeneTree" id="ENSGT00940000160881"/>
<dbReference type="InterPro" id="IPR008952">
    <property type="entry name" value="Tetraspanin_EC2_sf"/>
</dbReference>
<protein>
    <recommendedName>
        <fullName evidence="6">Tetraspanin</fullName>
    </recommendedName>
</protein>
<evidence type="ECO:0000313" key="8">
    <source>
        <dbReference type="Proteomes" id="UP000694388"/>
    </source>
</evidence>
<evidence type="ECO:0000256" key="5">
    <source>
        <dbReference type="ARBA" id="ARBA00023136"/>
    </source>
</evidence>